<accession>A0A7X6L462</accession>
<sequence length="124" mass="13653">MITAVHTLVYADDPDAARAFFRDVLRWPHLDAHDGWLLFAPGPSELGVHPTEGTPCHEISLMCDDLDRTTAELAARGARFEGEVTERGFGRCVDLCIPGAGTMLLYQPRHPVAYPLGRTDPENP</sequence>
<dbReference type="AlphaFoldDB" id="A0A7X6L462"/>
<dbReference type="Gene3D" id="3.10.180.10">
    <property type="entry name" value="2,3-Dihydroxybiphenyl 1,2-Dioxygenase, domain 1"/>
    <property type="match status" value="1"/>
</dbReference>
<dbReference type="PROSITE" id="PS51819">
    <property type="entry name" value="VOC"/>
    <property type="match status" value="1"/>
</dbReference>
<organism evidence="2 3">
    <name type="scientific">Nocardia gamkensis</name>
    <dbReference type="NCBI Taxonomy" id="352869"/>
    <lineage>
        <taxon>Bacteria</taxon>
        <taxon>Bacillati</taxon>
        <taxon>Actinomycetota</taxon>
        <taxon>Actinomycetes</taxon>
        <taxon>Mycobacteriales</taxon>
        <taxon>Nocardiaceae</taxon>
        <taxon>Nocardia</taxon>
    </lineage>
</organism>
<dbReference type="InterPro" id="IPR029068">
    <property type="entry name" value="Glyas_Bleomycin-R_OHBP_Dase"/>
</dbReference>
<dbReference type="InterPro" id="IPR004360">
    <property type="entry name" value="Glyas_Fos-R_dOase_dom"/>
</dbReference>
<dbReference type="RefSeq" id="WP_062973030.1">
    <property type="nucleotide sequence ID" value="NZ_JAAXOS010000006.1"/>
</dbReference>
<name>A0A7X6L462_9NOCA</name>
<reference evidence="2 3" key="1">
    <citation type="submission" date="2020-04" db="EMBL/GenBank/DDBJ databases">
        <title>MicrobeNet Type strains.</title>
        <authorList>
            <person name="Nicholson A.C."/>
        </authorList>
    </citation>
    <scope>NUCLEOTIDE SEQUENCE [LARGE SCALE GENOMIC DNA]</scope>
    <source>
        <strain evidence="2 3">DSM 44956</strain>
    </source>
</reference>
<keyword evidence="3" id="KW-1185">Reference proteome</keyword>
<evidence type="ECO:0000313" key="3">
    <source>
        <dbReference type="Proteomes" id="UP000540698"/>
    </source>
</evidence>
<feature type="domain" description="VOC" evidence="1">
    <location>
        <begin position="3"/>
        <end position="109"/>
    </location>
</feature>
<dbReference type="Pfam" id="PF00903">
    <property type="entry name" value="Glyoxalase"/>
    <property type="match status" value="1"/>
</dbReference>
<gene>
    <name evidence="2" type="ORF">HGB38_14825</name>
</gene>
<protein>
    <submittedName>
        <fullName evidence="2">VOC family protein</fullName>
    </submittedName>
</protein>
<dbReference type="InterPro" id="IPR037523">
    <property type="entry name" value="VOC_core"/>
</dbReference>
<comment type="caution">
    <text evidence="2">The sequence shown here is derived from an EMBL/GenBank/DDBJ whole genome shotgun (WGS) entry which is preliminary data.</text>
</comment>
<proteinExistence type="predicted"/>
<evidence type="ECO:0000313" key="2">
    <source>
        <dbReference type="EMBL" id="NKY27493.1"/>
    </source>
</evidence>
<evidence type="ECO:0000259" key="1">
    <source>
        <dbReference type="PROSITE" id="PS51819"/>
    </source>
</evidence>
<dbReference type="EMBL" id="JAAXOS010000006">
    <property type="protein sequence ID" value="NKY27493.1"/>
    <property type="molecule type" value="Genomic_DNA"/>
</dbReference>
<dbReference type="Proteomes" id="UP000540698">
    <property type="component" value="Unassembled WGS sequence"/>
</dbReference>
<dbReference type="SUPFAM" id="SSF54593">
    <property type="entry name" value="Glyoxalase/Bleomycin resistance protein/Dihydroxybiphenyl dioxygenase"/>
    <property type="match status" value="1"/>
</dbReference>